<sequence>MAKSLKVHKSVGEEYLATAKQGSAVHRYPFPPEMVWNALLDAETWTLWLPITKVIWTSPKPWGPGTTRTVEIGQQKVEETFFAWEEGRRMAFRFERSTLPVSAAVEDYRVVPVEGGCEMRWSGKASAPLFLGGLITAQLTKGLLQGQPKLEELIAADPDKYK</sequence>
<dbReference type="RefSeq" id="WP_035596868.1">
    <property type="nucleotide sequence ID" value="NZ_ARYM01000008.1"/>
</dbReference>
<dbReference type="OrthoDB" id="581838at2"/>
<dbReference type="Proteomes" id="UP000027100">
    <property type="component" value="Unassembled WGS sequence"/>
</dbReference>
<name>A0A062VEU2_9PROT</name>
<dbReference type="CDD" id="cd07821">
    <property type="entry name" value="PYR_PYL_RCAR_like"/>
    <property type="match status" value="1"/>
</dbReference>
<dbReference type="EMBL" id="ARYM01000008">
    <property type="protein sequence ID" value="KCZ98861.1"/>
    <property type="molecule type" value="Genomic_DNA"/>
</dbReference>
<dbReference type="PATRIC" id="fig|1280954.3.peg.1658"/>
<gene>
    <name evidence="1" type="ORF">HPO_08174</name>
</gene>
<comment type="caution">
    <text evidence="1">The sequence shown here is derived from an EMBL/GenBank/DDBJ whole genome shotgun (WGS) entry which is preliminary data.</text>
</comment>
<proteinExistence type="predicted"/>
<dbReference type="Gene3D" id="3.30.530.20">
    <property type="match status" value="1"/>
</dbReference>
<evidence type="ECO:0000313" key="2">
    <source>
        <dbReference type="Proteomes" id="UP000027100"/>
    </source>
</evidence>
<dbReference type="STRING" id="1280954.HPO_08174"/>
<accession>A0A062VEU2</accession>
<dbReference type="InterPro" id="IPR023393">
    <property type="entry name" value="START-like_dom_sf"/>
</dbReference>
<dbReference type="SUPFAM" id="SSF55961">
    <property type="entry name" value="Bet v1-like"/>
    <property type="match status" value="1"/>
</dbReference>
<keyword evidence="2" id="KW-1185">Reference proteome</keyword>
<dbReference type="InterPro" id="IPR019587">
    <property type="entry name" value="Polyketide_cyclase/dehydratase"/>
</dbReference>
<dbReference type="eggNOG" id="COG3427">
    <property type="taxonomic scope" value="Bacteria"/>
</dbReference>
<reference evidence="1 2" key="1">
    <citation type="journal article" date="2014" name="Antonie Van Leeuwenhoek">
        <title>Hyphomonas beringensis sp. nov. and Hyphomonas chukchiensis sp. nov., isolated from surface seawater of the Bering Sea and Chukchi Sea.</title>
        <authorList>
            <person name="Li C."/>
            <person name="Lai Q."/>
            <person name="Li G."/>
            <person name="Dong C."/>
            <person name="Wang J."/>
            <person name="Liao Y."/>
            <person name="Shao Z."/>
        </authorList>
    </citation>
    <scope>NUCLEOTIDE SEQUENCE [LARGE SCALE GENOMIC DNA]</scope>
    <source>
        <strain evidence="1 2">PS728</strain>
    </source>
</reference>
<evidence type="ECO:0000313" key="1">
    <source>
        <dbReference type="EMBL" id="KCZ98861.1"/>
    </source>
</evidence>
<protein>
    <submittedName>
        <fullName evidence="1">Uncharacterized protein</fullName>
    </submittedName>
</protein>
<dbReference type="AlphaFoldDB" id="A0A062VEU2"/>
<organism evidence="1 2">
    <name type="scientific">Hyphomonas polymorpha PS728</name>
    <dbReference type="NCBI Taxonomy" id="1280954"/>
    <lineage>
        <taxon>Bacteria</taxon>
        <taxon>Pseudomonadati</taxon>
        <taxon>Pseudomonadota</taxon>
        <taxon>Alphaproteobacteria</taxon>
        <taxon>Hyphomonadales</taxon>
        <taxon>Hyphomonadaceae</taxon>
        <taxon>Hyphomonas</taxon>
    </lineage>
</organism>
<dbReference type="Pfam" id="PF10604">
    <property type="entry name" value="Polyketide_cyc2"/>
    <property type="match status" value="1"/>
</dbReference>